<organism evidence="1 2">
    <name type="scientific">Mycobacterium phage Momo</name>
    <dbReference type="NCBI Taxonomy" id="1647303"/>
    <lineage>
        <taxon>Viruses</taxon>
        <taxon>Duplodnaviria</taxon>
        <taxon>Heunggongvirae</taxon>
        <taxon>Uroviricota</taxon>
        <taxon>Caudoviricetes</taxon>
        <taxon>Ceeclamvirinae</taxon>
        <taxon>Bixzunavirus</taxon>
        <taxon>Bixzunavirus Bxz1</taxon>
    </lineage>
</organism>
<proteinExistence type="predicted"/>
<gene>
    <name evidence="1" type="primary">190</name>
    <name evidence="1" type="ORF">SEA_MOMO_190</name>
</gene>
<reference evidence="2" key="1">
    <citation type="submission" date="2015-04" db="EMBL/GenBank/DDBJ databases">
        <authorList>
            <person name="Moscinski C.N."/>
            <person name="Bina E.A."/>
            <person name="Brahme I.S."/>
            <person name="Hill A.B."/>
            <person name="Himmelstein P.H."/>
            <person name="Hunsicker S.M."/>
            <person name="Ish A.R."/>
            <person name="Le T.S."/>
            <person name="Martin M."/>
            <person name="Shetty S.A."/>
            <person name="Swierzewski T."/>
            <person name="Iyengar V.B."/>
            <person name="Kim H."/>
            <person name="Schafer C.E."/>
            <person name="Grubb S.R."/>
            <person name="Bradley K.W."/>
            <person name="Asai D.J."/>
            <person name="Bowman C.A."/>
            <person name="Russell D.A."/>
            <person name="Pope W.H."/>
            <person name="Jacobs-Sera D."/>
            <person name="Hendrix R.W."/>
            <person name="Hatfull G.F."/>
        </authorList>
    </citation>
    <scope>NUCLEOTIDE SEQUENCE [LARGE SCALE GENOMIC DNA]</scope>
</reference>
<name>A0A0F7INR2_9CAUD</name>
<dbReference type="EMBL" id="KR080196">
    <property type="protein sequence ID" value="AKG94724.1"/>
    <property type="molecule type" value="Genomic_DNA"/>
</dbReference>
<dbReference type="InterPro" id="IPR057385">
    <property type="entry name" value="Tad4-like"/>
</dbReference>
<dbReference type="Pfam" id="PF25186">
    <property type="entry name" value="Tad4"/>
    <property type="match status" value="1"/>
</dbReference>
<protein>
    <submittedName>
        <fullName evidence="1">Uncharacterized protein</fullName>
    </submittedName>
</protein>
<sequence>MRVKNEDLWTQELSLMDRDEATRKFRDFLVKWGELAEEGIKNLPEEGAQAGPYFFAEAVSKALPVAEQTMGGYISVEWIGQMLLYFTQHAVWGEDVYEGLPYIVQRLVDQAAAVAISQMQEEAECDSADSQTGGANIPVDE</sequence>
<dbReference type="Proteomes" id="UP000222650">
    <property type="component" value="Genome"/>
</dbReference>
<accession>A0A0F7INR2</accession>
<evidence type="ECO:0000313" key="2">
    <source>
        <dbReference type="Proteomes" id="UP000222650"/>
    </source>
</evidence>
<evidence type="ECO:0000313" key="1">
    <source>
        <dbReference type="EMBL" id="AKG94724.1"/>
    </source>
</evidence>